<proteinExistence type="predicted"/>
<protein>
    <submittedName>
        <fullName evidence="1">Uncharacterized protein</fullName>
    </submittedName>
</protein>
<sequence length="324" mass="35958">MNPRAVTRRKKAPLAADLLRMPVTRDIVIADFGRDASLEYLRLVSRREKRLIEGVLAPEGHAFFDEYRRVMHTVVGDLAFLKETALERSAKNPGYLKGDILIGTGPWPRPGVFFQKLARLAVQQALLAMDRGPGRVRVVIPCNTLSDEAKRLDHALGSARELRKRLGPRFLSRSRARKIAAAGIRAFAPPEAVIRRLAENGSPGKPLNLLVLGARGARAVYEKLAAFRGLHVTPLENRHDDLIRQTIVASIGNRRERLDLCRRRLIHEIIEPRKKRLGSLVVLEARTDFRLGLGPSSLEIFADAMTSDAYGGMGADAAMPSLHV</sequence>
<name>A0A484HDT1_9BACT</name>
<dbReference type="EMBL" id="CAACVI010000009">
    <property type="protein sequence ID" value="VEN73435.1"/>
    <property type="molecule type" value="Genomic_DNA"/>
</dbReference>
<evidence type="ECO:0000313" key="1">
    <source>
        <dbReference type="EMBL" id="VEN73435.1"/>
    </source>
</evidence>
<accession>A0A484HDT1</accession>
<dbReference type="AlphaFoldDB" id="A0A484HDT1"/>
<gene>
    <name evidence="1" type="ORF">EPICR_170052</name>
</gene>
<reference evidence="1" key="1">
    <citation type="submission" date="2019-01" db="EMBL/GenBank/DDBJ databases">
        <authorList>
            <consortium name="Genoscope - CEA"/>
            <person name="William W."/>
        </authorList>
    </citation>
    <scope>NUCLEOTIDE SEQUENCE</scope>
    <source>
        <strain evidence="1">CR-1</strain>
    </source>
</reference>
<organism evidence="1">
    <name type="scientific">uncultured Desulfobacteraceae bacterium</name>
    <dbReference type="NCBI Taxonomy" id="218296"/>
    <lineage>
        <taxon>Bacteria</taxon>
        <taxon>Pseudomonadati</taxon>
        <taxon>Thermodesulfobacteriota</taxon>
        <taxon>Desulfobacteria</taxon>
        <taxon>Desulfobacterales</taxon>
        <taxon>Desulfobacteraceae</taxon>
        <taxon>environmental samples</taxon>
    </lineage>
</organism>